<accession>A0A6V8I6W5</accession>
<dbReference type="EMBL" id="BLJP01000001">
    <property type="protein sequence ID" value="GFE92356.1"/>
    <property type="molecule type" value="Genomic_DNA"/>
</dbReference>
<keyword evidence="2" id="KW-1185">Reference proteome</keyword>
<gene>
    <name evidence="1" type="ORF">DmAi_04150</name>
</gene>
<dbReference type="Proteomes" id="UP000548726">
    <property type="component" value="Unassembled WGS sequence"/>
</dbReference>
<comment type="caution">
    <text evidence="1">The sequence shown here is derived from an EMBL/GenBank/DDBJ whole genome shotgun (WGS) entry which is preliminary data.</text>
</comment>
<evidence type="ECO:0000313" key="1">
    <source>
        <dbReference type="EMBL" id="GFE92356.1"/>
    </source>
</evidence>
<sequence>MVRVVIRAGCEAQQAQKRQAGDYQPRRKEKTVHEAIIPAFEIGRKGCVSGTGHAVAHHIQRVDQPVKRLTVQIA</sequence>
<protein>
    <submittedName>
        <fullName evidence="1">Uncharacterized protein</fullName>
    </submittedName>
</protein>
<name>A0A6V8I6W5_9PROT</name>
<proteinExistence type="predicted"/>
<organism evidence="1 2">
    <name type="scientific">Acetobacter persici</name>
    <dbReference type="NCBI Taxonomy" id="1076596"/>
    <lineage>
        <taxon>Bacteria</taxon>
        <taxon>Pseudomonadati</taxon>
        <taxon>Pseudomonadota</taxon>
        <taxon>Alphaproteobacteria</taxon>
        <taxon>Acetobacterales</taxon>
        <taxon>Acetobacteraceae</taxon>
        <taxon>Acetobacter</taxon>
    </lineage>
</organism>
<dbReference type="AlphaFoldDB" id="A0A6V8I6W5"/>
<evidence type="ECO:0000313" key="2">
    <source>
        <dbReference type="Proteomes" id="UP000548726"/>
    </source>
</evidence>
<reference evidence="1 2" key="1">
    <citation type="journal article" date="2020" name="Cell Rep.">
        <title>Local necrotic cells trigger systemic immune activation via gut microbiome dysbiosis in Drosophila.</title>
        <authorList>
            <person name="Kosakamoto H."/>
            <person name="Yamauchi T."/>
            <person name="Akuzawa-Tokita Y."/>
            <person name="Nishimura K."/>
            <person name="Soga T."/>
            <person name="Murakami T."/>
            <person name="Mori H."/>
            <person name="Yamamoto K."/>
            <person name="Miyazaki R."/>
            <person name="Koto A."/>
            <person name="Miura M."/>
            <person name="Obata F."/>
        </authorList>
    </citation>
    <scope>NUCLEOTIDE SEQUENCE [LARGE SCALE GENOMIC DNA]</scope>
    <source>
        <strain evidence="1 2">Ai</strain>
    </source>
</reference>